<name>A0ABT5S729_9FLAO</name>
<evidence type="ECO:0008006" key="3">
    <source>
        <dbReference type="Google" id="ProtNLM"/>
    </source>
</evidence>
<dbReference type="RefSeq" id="WP_265724575.1">
    <property type="nucleotide sequence ID" value="NZ_JAOSLC020000003.1"/>
</dbReference>
<reference evidence="1" key="1">
    <citation type="submission" date="2023-02" db="EMBL/GenBank/DDBJ databases">
        <title>Polaribacter ponticola sp. nov., isolated from seawater.</title>
        <authorList>
            <person name="Baek J.H."/>
            <person name="Kim J.M."/>
            <person name="Choi D.G."/>
            <person name="Jeon C.O."/>
        </authorList>
    </citation>
    <scope>NUCLEOTIDE SEQUENCE</scope>
    <source>
        <strain evidence="1">MSW5</strain>
    </source>
</reference>
<gene>
    <name evidence="1" type="ORF">N5A56_005440</name>
</gene>
<dbReference type="InterPro" id="IPR001387">
    <property type="entry name" value="Cro/C1-type_HTH"/>
</dbReference>
<evidence type="ECO:0000313" key="1">
    <source>
        <dbReference type="EMBL" id="MDD7913900.1"/>
    </source>
</evidence>
<organism evidence="1 2">
    <name type="scientific">Polaribacter ponticola</name>
    <dbReference type="NCBI Taxonomy" id="2978475"/>
    <lineage>
        <taxon>Bacteria</taxon>
        <taxon>Pseudomonadati</taxon>
        <taxon>Bacteroidota</taxon>
        <taxon>Flavobacteriia</taxon>
        <taxon>Flavobacteriales</taxon>
        <taxon>Flavobacteriaceae</taxon>
    </lineage>
</organism>
<dbReference type="Gene3D" id="1.10.260.40">
    <property type="entry name" value="lambda repressor-like DNA-binding domains"/>
    <property type="match status" value="1"/>
</dbReference>
<comment type="caution">
    <text evidence="1">The sequence shown here is derived from an EMBL/GenBank/DDBJ whole genome shotgun (WGS) entry which is preliminary data.</text>
</comment>
<dbReference type="SUPFAM" id="SSF47413">
    <property type="entry name" value="lambda repressor-like DNA-binding domains"/>
    <property type="match status" value="1"/>
</dbReference>
<dbReference type="Proteomes" id="UP001151478">
    <property type="component" value="Unassembled WGS sequence"/>
</dbReference>
<dbReference type="InterPro" id="IPR010982">
    <property type="entry name" value="Lambda_DNA-bd_dom_sf"/>
</dbReference>
<proteinExistence type="predicted"/>
<protein>
    <recommendedName>
        <fullName evidence="3">HTH cro/C1-type domain-containing protein</fullName>
    </recommendedName>
</protein>
<keyword evidence="2" id="KW-1185">Reference proteome</keyword>
<evidence type="ECO:0000313" key="2">
    <source>
        <dbReference type="Proteomes" id="UP001151478"/>
    </source>
</evidence>
<dbReference type="CDD" id="cd00093">
    <property type="entry name" value="HTH_XRE"/>
    <property type="match status" value="1"/>
</dbReference>
<accession>A0ABT5S729</accession>
<sequence length="151" mass="17504">MTQKHQDRAERIIRVFNDSGLNQRQFSETIGVSQQLVSAVINFKKKPNEAILFGIIDHISFIDPIWLITGIGKYKNNSYLKPESSISLENQIQNIIEKHFEKLSLELNQKISNIEEYVKKTNAKNVLRRIDQDNSKLVPQLNKKESKKLRG</sequence>
<dbReference type="EMBL" id="JAOSLC020000003">
    <property type="protein sequence ID" value="MDD7913900.1"/>
    <property type="molecule type" value="Genomic_DNA"/>
</dbReference>